<evidence type="ECO:0000313" key="4">
    <source>
        <dbReference type="Proteomes" id="UP000002852"/>
    </source>
</evidence>
<dbReference type="InterPro" id="IPR007110">
    <property type="entry name" value="Ig-like_dom"/>
</dbReference>
<feature type="transmembrane region" description="Helical" evidence="1">
    <location>
        <begin position="742"/>
        <end position="762"/>
    </location>
</feature>
<keyword evidence="1" id="KW-0812">Transmembrane</keyword>
<dbReference type="InterPro" id="IPR013768">
    <property type="entry name" value="ICAM_N"/>
</dbReference>
<dbReference type="GeneTree" id="ENSGT00940000159005"/>
<dbReference type="InterPro" id="IPR036179">
    <property type="entry name" value="Ig-like_dom_sf"/>
</dbReference>
<dbReference type="GO" id="GO:0005178">
    <property type="term" value="F:integrin binding"/>
    <property type="evidence" value="ECO:0007669"/>
    <property type="project" value="InterPro"/>
</dbReference>
<feature type="domain" description="Ig-like" evidence="2">
    <location>
        <begin position="87"/>
        <end position="184"/>
    </location>
</feature>
<protein>
    <submittedName>
        <fullName evidence="3">Hemicentin-1-like</fullName>
    </submittedName>
</protein>
<dbReference type="InterPro" id="IPR003598">
    <property type="entry name" value="Ig_sub2"/>
</dbReference>
<keyword evidence="4" id="KW-1185">Reference proteome</keyword>
<reference evidence="3" key="3">
    <citation type="submission" date="2025-08" db="UniProtKB">
        <authorList>
            <consortium name="Ensembl"/>
        </authorList>
    </citation>
    <scope>IDENTIFICATION</scope>
    <source>
        <strain evidence="3">JP 163 A</strain>
    </source>
</reference>
<dbReference type="InterPro" id="IPR003599">
    <property type="entry name" value="Ig_sub"/>
</dbReference>
<dbReference type="Proteomes" id="UP000002852">
    <property type="component" value="Unassembled WGS sequence"/>
</dbReference>
<reference evidence="3" key="4">
    <citation type="submission" date="2025-09" db="UniProtKB">
        <authorList>
            <consortium name="Ensembl"/>
        </authorList>
    </citation>
    <scope>IDENTIFICATION</scope>
    <source>
        <strain evidence="3">JP 163 A</strain>
    </source>
</reference>
<keyword evidence="1" id="KW-1133">Transmembrane helix</keyword>
<dbReference type="CDD" id="cd00096">
    <property type="entry name" value="Ig"/>
    <property type="match status" value="1"/>
</dbReference>
<dbReference type="InParanoid" id="M4AUD2"/>
<reference evidence="4" key="1">
    <citation type="submission" date="2012-01" db="EMBL/GenBank/DDBJ databases">
        <authorList>
            <person name="Walter R."/>
            <person name="Schartl M."/>
            <person name="Warren W."/>
        </authorList>
    </citation>
    <scope>NUCLEOTIDE SEQUENCE [LARGE SCALE GENOMIC DNA]</scope>
    <source>
        <strain evidence="4">JP 163 A</strain>
    </source>
</reference>
<dbReference type="Gene3D" id="2.60.40.10">
    <property type="entry name" value="Immunoglobulins"/>
    <property type="match status" value="7"/>
</dbReference>
<dbReference type="Pfam" id="PF03921">
    <property type="entry name" value="ICAM_N"/>
    <property type="match status" value="1"/>
</dbReference>
<reference evidence="4" key="2">
    <citation type="journal article" date="2013" name="Nat. Genet.">
        <title>The genome of the platyfish, Xiphophorus maculatus, provides insights into evolutionary adaptation and several complex traits.</title>
        <authorList>
            <person name="Schartl M."/>
            <person name="Walter R.B."/>
            <person name="Shen Y."/>
            <person name="Garcia T."/>
            <person name="Catchen J."/>
            <person name="Amores A."/>
            <person name="Braasch I."/>
            <person name="Chalopin D."/>
            <person name="Volff J.N."/>
            <person name="Lesch K.P."/>
            <person name="Bisazza A."/>
            <person name="Minx P."/>
            <person name="Hillier L."/>
            <person name="Wilson R.K."/>
            <person name="Fuerstenberg S."/>
            <person name="Boore J."/>
            <person name="Searle S."/>
            <person name="Postlethwait J.H."/>
            <person name="Warren W.C."/>
        </authorList>
    </citation>
    <scope>NUCLEOTIDE SEQUENCE [LARGE SCALE GENOMIC DNA]</scope>
    <source>
        <strain evidence="4">JP 163 A</strain>
    </source>
</reference>
<dbReference type="PROSITE" id="PS50835">
    <property type="entry name" value="IG_LIKE"/>
    <property type="match status" value="6"/>
</dbReference>
<dbReference type="SUPFAM" id="SSF48726">
    <property type="entry name" value="Immunoglobulin"/>
    <property type="match status" value="6"/>
</dbReference>
<dbReference type="PANTHER" id="PTHR13771">
    <property type="entry name" value="INTERCELLULAR ADHESION MOLECULE"/>
    <property type="match status" value="1"/>
</dbReference>
<feature type="domain" description="Ig-like" evidence="2">
    <location>
        <begin position="189"/>
        <end position="262"/>
    </location>
</feature>
<dbReference type="eggNOG" id="KOG4475">
    <property type="taxonomic scope" value="Eukaryota"/>
</dbReference>
<dbReference type="PANTHER" id="PTHR13771:SF9">
    <property type="entry name" value="INTERCELLULAR ADHESION MOLECULE 5"/>
    <property type="match status" value="1"/>
</dbReference>
<evidence type="ECO:0000256" key="1">
    <source>
        <dbReference type="SAM" id="Phobius"/>
    </source>
</evidence>
<dbReference type="InterPro" id="IPR013098">
    <property type="entry name" value="Ig_I-set"/>
</dbReference>
<dbReference type="SMART" id="SM00408">
    <property type="entry name" value="IGc2"/>
    <property type="match status" value="3"/>
</dbReference>
<sequence length="786" mass="87870">MTILTLDAPVIIENGTQLFASCNTTEIHFEEMSLCLGKTCCKNTQKNHVVSCVALVSDSEMRAECRIKLNETLECSEDLDITVYKNPKVMLSMRNGNAKQADYELHCDVFDVAPAQNISVTWYRNNKTFKSFMDSIEEPEKNSYILGVNISREERFAEFRCEVQLKFGELKPQHPVISTTHRLSARYAPVLRTNSSKIITMAWGGNATLLCDIEGNPPPVYQWTTDEQPMLETTNRLDITHVNSSSIYSCTATNILGKTTMNILVDMEENDTTTDPPVMPTPKASENCGLTVMPSEVYVKYGDSASINCSTTSKDPALMNWEFAVGKTSGTPPSVTWMIEKLEDFTVEPFCFVTLDTDEQCKMKPNITLYKLPDSVTVSAAGNGPMKEGEEHQLQCHIYSVAPAKKLLVKWHKDDKTVLTDYLKSSDVTPLPECLNDSTVRLCNVSSIYTFTVKKSDNGSLFRCEVEFQFGPAGPLVPPSMASEPYTTVVHYKPTIKNCPGYVGVENSFRLNDLPCETDGNPPPGIEWYYNGTLIDSFKVLTRAESGIYKATARNSMGQVNTDVHITVEYAPRLSCQMLYEVEVEDTPKPLCNPEGLPLPNITWFKNGKEHFPQRWEKNESGNYSVKAFNKHGTAEHMFYLDILYPPEFTEPDTTTGVTVDGNVSLVWEADGNPKPEIQCNDSLAENVQASTVGRQKIITITGATSTNAGRYICVATNKVGKVTRSTTLLLKDKSTDLSQHWWVFLLVLLVLVIFLVLVFILKGRKKHGRYNFPLQARFTVENGTT</sequence>
<feature type="domain" description="Ig-like" evidence="2">
    <location>
        <begin position="276"/>
        <end position="338"/>
    </location>
</feature>
<dbReference type="OMA" id="ADYELHC"/>
<evidence type="ECO:0000313" key="3">
    <source>
        <dbReference type="Ensembl" id="ENSXMAP00000018077.2"/>
    </source>
</evidence>
<organism evidence="3 4">
    <name type="scientific">Xiphophorus maculatus</name>
    <name type="common">Southern platyfish</name>
    <name type="synonym">Platypoecilus maculatus</name>
    <dbReference type="NCBI Taxonomy" id="8083"/>
    <lineage>
        <taxon>Eukaryota</taxon>
        <taxon>Metazoa</taxon>
        <taxon>Chordata</taxon>
        <taxon>Craniata</taxon>
        <taxon>Vertebrata</taxon>
        <taxon>Euteleostomi</taxon>
        <taxon>Actinopterygii</taxon>
        <taxon>Neopterygii</taxon>
        <taxon>Teleostei</taxon>
        <taxon>Neoteleostei</taxon>
        <taxon>Acanthomorphata</taxon>
        <taxon>Ovalentaria</taxon>
        <taxon>Atherinomorphae</taxon>
        <taxon>Cyprinodontiformes</taxon>
        <taxon>Poeciliidae</taxon>
        <taxon>Poeciliinae</taxon>
        <taxon>Xiphophorus</taxon>
    </lineage>
</organism>
<feature type="domain" description="Ig-like" evidence="2">
    <location>
        <begin position="373"/>
        <end position="482"/>
    </location>
</feature>
<evidence type="ECO:0000259" key="2">
    <source>
        <dbReference type="PROSITE" id="PS50835"/>
    </source>
</evidence>
<dbReference type="GO" id="GO:0007155">
    <property type="term" value="P:cell adhesion"/>
    <property type="evidence" value="ECO:0007669"/>
    <property type="project" value="InterPro"/>
</dbReference>
<dbReference type="Pfam" id="PF13927">
    <property type="entry name" value="Ig_3"/>
    <property type="match status" value="1"/>
</dbReference>
<dbReference type="AlphaFoldDB" id="M4AUD2"/>
<accession>M4AUD2</accession>
<dbReference type="Pfam" id="PF07679">
    <property type="entry name" value="I-set"/>
    <property type="match status" value="1"/>
</dbReference>
<name>M4AUD2_XIPMA</name>
<keyword evidence="1" id="KW-0472">Membrane</keyword>
<dbReference type="Ensembl" id="ENSXMAT00000018104.2">
    <property type="protein sequence ID" value="ENSXMAP00000018077.2"/>
    <property type="gene ID" value="ENSXMAG00000018047.2"/>
</dbReference>
<dbReference type="HOGENOM" id="CLU_435195_0_0_1"/>
<dbReference type="InterPro" id="IPR013783">
    <property type="entry name" value="Ig-like_fold"/>
</dbReference>
<feature type="domain" description="Ig-like" evidence="2">
    <location>
        <begin position="494"/>
        <end position="567"/>
    </location>
</feature>
<proteinExistence type="predicted"/>
<dbReference type="SMART" id="SM00409">
    <property type="entry name" value="IG"/>
    <property type="match status" value="3"/>
</dbReference>
<dbReference type="InterPro" id="IPR047012">
    <property type="entry name" value="ICAM_VCAM"/>
</dbReference>
<feature type="domain" description="Ig-like" evidence="2">
    <location>
        <begin position="572"/>
        <end position="730"/>
    </location>
</feature>